<dbReference type="PANTHER" id="PTHR18964:SF149">
    <property type="entry name" value="BIFUNCTIONAL UDP-N-ACETYLGLUCOSAMINE 2-EPIMERASE_N-ACETYLMANNOSAMINE KINASE"/>
    <property type="match status" value="1"/>
</dbReference>
<reference evidence="3" key="1">
    <citation type="submission" date="2018-07" db="EMBL/GenBank/DDBJ databases">
        <authorList>
            <person name="Safronova V.I."/>
            <person name="Chirak E.R."/>
            <person name="Sazanova A.L."/>
        </authorList>
    </citation>
    <scope>NUCLEOTIDE SEQUENCE [LARGE SCALE GENOMIC DNA]</scope>
    <source>
        <strain evidence="3">RCAM04685</strain>
    </source>
</reference>
<sequence length="394" mass="42311">MSLATVDEIPFATPYERDCARVYGLVARGLAHSRVEITRQLELRSTTTSRVVADLTARRLILEVAGETAGRGRPAAVLIANPRRIGASVIYVSSQSLSGALVDLNGHLLEERTIPLPPQADNDALAAAMAELAGFLVAAMPRGMSHAGTAVSLSGLIDIRERQWLMASRWPKMRGLDIQAILEPIAGPVEICRNLDAELRARAAREPLLFAGGALLVHWGWGIGLAYAVDGQSFSPAGGSFGEIGHWRFSVLDGRRCGCGNTACLETGAALWSLLPLLRERWPNLGEDEARLSEQLSGCDLLSLPEIDQAARVLARALANACRLFFPNRIIVSGPFVANAQLWAHFDALFRAEGTLEGLVMPQLASERANPHFEIHGAASPLLSRAAEALLRGG</sequence>
<comment type="caution">
    <text evidence="2">The sequence shown here is derived from an EMBL/GenBank/DDBJ whole genome shotgun (WGS) entry which is preliminary data.</text>
</comment>
<dbReference type="OrthoDB" id="9810372at2"/>
<dbReference type="PANTHER" id="PTHR18964">
    <property type="entry name" value="ROK (REPRESSOR, ORF, KINASE) FAMILY"/>
    <property type="match status" value="1"/>
</dbReference>
<name>A0A370LDD5_9HYPH</name>
<dbReference type="Proteomes" id="UP000255207">
    <property type="component" value="Unassembled WGS sequence"/>
</dbReference>
<organism evidence="2 3">
    <name type="scientific">Bosea caraganae</name>
    <dbReference type="NCBI Taxonomy" id="2763117"/>
    <lineage>
        <taxon>Bacteria</taxon>
        <taxon>Pseudomonadati</taxon>
        <taxon>Pseudomonadota</taxon>
        <taxon>Alphaproteobacteria</taxon>
        <taxon>Hyphomicrobiales</taxon>
        <taxon>Boseaceae</taxon>
        <taxon>Bosea</taxon>
    </lineage>
</organism>
<dbReference type="InterPro" id="IPR036390">
    <property type="entry name" value="WH_DNA-bd_sf"/>
</dbReference>
<accession>A0A370LDD5</accession>
<dbReference type="SUPFAM" id="SSF53067">
    <property type="entry name" value="Actin-like ATPase domain"/>
    <property type="match status" value="2"/>
</dbReference>
<keyword evidence="3" id="KW-1185">Reference proteome</keyword>
<dbReference type="InterPro" id="IPR043129">
    <property type="entry name" value="ATPase_NBD"/>
</dbReference>
<dbReference type="EMBL" id="QQTP01000001">
    <property type="protein sequence ID" value="RDJ29839.1"/>
    <property type="molecule type" value="Genomic_DNA"/>
</dbReference>
<dbReference type="Gene3D" id="1.10.10.10">
    <property type="entry name" value="Winged helix-like DNA-binding domain superfamily/Winged helix DNA-binding domain"/>
    <property type="match status" value="1"/>
</dbReference>
<dbReference type="Pfam" id="PF00480">
    <property type="entry name" value="ROK"/>
    <property type="match status" value="1"/>
</dbReference>
<proteinExistence type="inferred from homology"/>
<comment type="similarity">
    <text evidence="1">Belongs to the ROK (NagC/XylR) family.</text>
</comment>
<dbReference type="SUPFAM" id="SSF46785">
    <property type="entry name" value="Winged helix' DNA-binding domain"/>
    <property type="match status" value="1"/>
</dbReference>
<dbReference type="AlphaFoldDB" id="A0A370LDD5"/>
<evidence type="ECO:0000256" key="1">
    <source>
        <dbReference type="ARBA" id="ARBA00006479"/>
    </source>
</evidence>
<dbReference type="InterPro" id="IPR036388">
    <property type="entry name" value="WH-like_DNA-bd_sf"/>
</dbReference>
<dbReference type="Gene3D" id="3.30.420.40">
    <property type="match status" value="2"/>
</dbReference>
<dbReference type="RefSeq" id="WP_114827951.1">
    <property type="nucleotide sequence ID" value="NZ_QQTO01000019.1"/>
</dbReference>
<gene>
    <name evidence="2" type="ORF">DWE98_04745</name>
</gene>
<evidence type="ECO:0000313" key="3">
    <source>
        <dbReference type="Proteomes" id="UP000255207"/>
    </source>
</evidence>
<dbReference type="InterPro" id="IPR000600">
    <property type="entry name" value="ROK"/>
</dbReference>
<protein>
    <submittedName>
        <fullName evidence="2">ROK family protein</fullName>
    </submittedName>
</protein>
<evidence type="ECO:0000313" key="2">
    <source>
        <dbReference type="EMBL" id="RDJ29839.1"/>
    </source>
</evidence>